<proteinExistence type="predicted"/>
<reference evidence="1" key="2">
    <citation type="submission" date="2020-05" db="UniProtKB">
        <authorList>
            <consortium name="EnsemblMetazoa"/>
        </authorList>
    </citation>
    <scope>IDENTIFICATION</scope>
    <source>
        <strain evidence="1">Indian</strain>
    </source>
</reference>
<dbReference type="VEuPathDB" id="VectorBase:ASTE016195"/>
<name>A0A182YIE2_ANOST</name>
<sequence>MTSLSASQLVMLVILLQSANGLDISLGNRENSSTIGTDGGTDISNVEVNYARELPLKYEQFFAALQDKATDSIRSIAAGTFSPDVWIESILQAYYRAANDSRQDRLGALGSRLVDLEAYAEDVAAMLDRIRIAFGIELNQKLLTLDVAVLRCAQGQTVDAMAKKVFQGNRDCVADRLARVIAPQHQCNPLFFFPRPILSTTSSGGTTTASSPSPAVQESNVTVALGNRINTVTGLDDYGTNIDGLTVNVVRRRRRRDIWSISSVLDSNAPNGSYIAINNQIFPLPDNLSNVSLNVASLPNSQQILNFSQSLPTSFMPAIPENYSNAFQSLVTGFETLPLDFMDNIVRLLSNGYQNSFGQLFLERSFERLNQTLARGHEVVQNGLNAIASQTGQGFEQIIARFNGSSSAVQRCVGNSLNPTNVARSVVSKGFNCVDRKWQELNELAGNIGEDVVAADKGASEFLANLTTCSGANYNNSDLSTSQRNTLRRQCYVRTIVSFPQSLLFLPISLAIDGTKLYASISGLEAELGACGAEVALEIGMTAAQIGTKIVLCQIFPS</sequence>
<organism evidence="1 2">
    <name type="scientific">Anopheles stephensi</name>
    <name type="common">Indo-Pakistan malaria mosquito</name>
    <dbReference type="NCBI Taxonomy" id="30069"/>
    <lineage>
        <taxon>Eukaryota</taxon>
        <taxon>Metazoa</taxon>
        <taxon>Ecdysozoa</taxon>
        <taxon>Arthropoda</taxon>
        <taxon>Hexapoda</taxon>
        <taxon>Insecta</taxon>
        <taxon>Pterygota</taxon>
        <taxon>Neoptera</taxon>
        <taxon>Endopterygota</taxon>
        <taxon>Diptera</taxon>
        <taxon>Nematocera</taxon>
        <taxon>Culicoidea</taxon>
        <taxon>Culicidae</taxon>
        <taxon>Anophelinae</taxon>
        <taxon>Anopheles</taxon>
    </lineage>
</organism>
<dbReference type="VEuPathDB" id="VectorBase:ASTEI20_034225"/>
<accession>A0A182YIE2</accession>
<reference evidence="2" key="1">
    <citation type="journal article" date="2014" name="Genome Biol.">
        <title>Genome analysis of a major urban malaria vector mosquito, Anopheles stephensi.</title>
        <authorList>
            <person name="Jiang X."/>
            <person name="Peery A."/>
            <person name="Hall A.B."/>
            <person name="Sharma A."/>
            <person name="Chen X.G."/>
            <person name="Waterhouse R.M."/>
            <person name="Komissarov A."/>
            <person name="Riehle M.M."/>
            <person name="Shouche Y."/>
            <person name="Sharakhova M.V."/>
            <person name="Lawson D."/>
            <person name="Pakpour N."/>
            <person name="Arensburger P."/>
            <person name="Davidson V.L."/>
            <person name="Eiglmeier K."/>
            <person name="Emrich S."/>
            <person name="George P."/>
            <person name="Kennedy R.C."/>
            <person name="Mane S.P."/>
            <person name="Maslen G."/>
            <person name="Oringanje C."/>
            <person name="Qi Y."/>
            <person name="Settlage R."/>
            <person name="Tojo M."/>
            <person name="Tubio J.M."/>
            <person name="Unger M.F."/>
            <person name="Wang B."/>
            <person name="Vernick K.D."/>
            <person name="Ribeiro J.M."/>
            <person name="James A.A."/>
            <person name="Michel K."/>
            <person name="Riehle M.A."/>
            <person name="Luckhart S."/>
            <person name="Sharakhov I.V."/>
            <person name="Tu Z."/>
        </authorList>
    </citation>
    <scope>NUCLEOTIDE SEQUENCE [LARGE SCALE GENOMIC DNA]</scope>
    <source>
        <strain evidence="2">Indian</strain>
    </source>
</reference>
<keyword evidence="2" id="KW-1185">Reference proteome</keyword>
<evidence type="ECO:0000313" key="1">
    <source>
        <dbReference type="EnsemblMetazoa" id="ASTEI08228-PA"/>
    </source>
</evidence>
<dbReference type="Proteomes" id="UP000076408">
    <property type="component" value="Unassembled WGS sequence"/>
</dbReference>
<dbReference type="EnsemblMetazoa" id="ASTEI08228-RA">
    <property type="protein sequence ID" value="ASTEI08228-PA"/>
    <property type="gene ID" value="ASTEI08228"/>
</dbReference>
<evidence type="ECO:0000313" key="2">
    <source>
        <dbReference type="Proteomes" id="UP000076408"/>
    </source>
</evidence>
<dbReference type="AlphaFoldDB" id="A0A182YIE2"/>
<protein>
    <submittedName>
        <fullName evidence="1">Uncharacterized protein</fullName>
    </submittedName>
</protein>
<dbReference type="VEuPathDB" id="VectorBase:ASTEI08228"/>